<keyword evidence="2" id="KW-0378">Hydrolase</keyword>
<sequence length="661" mass="75914">MFSNEDGRLVFRYDAEQLWVEAWGESAIRVRATKASCMPTENWALLEPTRTIASIHVEGESASLVNGKIKATITKRGKLSVRDSSGKLLLEEFTRHRRDLTDPKCSALEIEAREFKPIVGGDYHLTARFESLDPKEKIYGMGQYQQPYLDIKGTQIELAHRNSQASVPFAVSSRGYGFLWNNPSIGSAVFGKNITTFEARSTNVLDYWVVAAETPAQIVEAYAEATGKVPMMPEYGLGFWQCKLRYQTQDELLKIAREYKRLKLPIDLIVIDFFHWPKQGDWRFDETYWPDPDTMVKELQDMNIELMVSVWPTVDRKSENYQEMLEKGYLIRTERGERIAMTFQGVTVHFDPTNPASRQYVWGKAKKNYYAKGIKVFWLDEAEPEYTVYDFENYRYHLGSNVAIGNIYPREYSRAFFEGMTEEGQTGVVNLVRCAWAGSQKYGALVWSGDIASSWTSLRDQLAAGLSMGMAGIPWWTTDIGGFHGGDPNDPKFRELFVRWFQWGAFCPVMRLHGDREPRQAKVGTTGGASCRSGADNEVWSYGPEVFEICKNYMEFREELRPYTRRLMEEAHKKGSPVMRTLFYEFPEDVICWETEVQYMYGDKYLCCPVLEEGQTQMKVYLPKLASGGKWNRLWSDDTFEGGAHVTVDCPLQEMPVFVKP</sequence>
<keyword evidence="7" id="KW-1185">Reference proteome</keyword>
<feature type="domain" description="Glycosyl hydrolase family 31 C-terminal" evidence="5">
    <location>
        <begin position="575"/>
        <end position="660"/>
    </location>
</feature>
<dbReference type="InterPro" id="IPR011013">
    <property type="entry name" value="Gal_mutarotase_sf_dom"/>
</dbReference>
<evidence type="ECO:0000259" key="5">
    <source>
        <dbReference type="Pfam" id="PF21365"/>
    </source>
</evidence>
<dbReference type="InterPro" id="IPR013780">
    <property type="entry name" value="Glyco_hydro_b"/>
</dbReference>
<dbReference type="InterPro" id="IPR051816">
    <property type="entry name" value="Glycosyl_Hydrolase_31"/>
</dbReference>
<dbReference type="Pfam" id="PF21365">
    <property type="entry name" value="Glyco_hydro_31_3rd"/>
    <property type="match status" value="1"/>
</dbReference>
<evidence type="ECO:0000259" key="3">
    <source>
        <dbReference type="Pfam" id="PF01055"/>
    </source>
</evidence>
<dbReference type="PANTHER" id="PTHR43863:SF2">
    <property type="entry name" value="MALTASE-GLUCOAMYLASE"/>
    <property type="match status" value="1"/>
</dbReference>
<dbReference type="InterPro" id="IPR025887">
    <property type="entry name" value="Glyco_hydro_31_N_dom"/>
</dbReference>
<feature type="domain" description="Glycoside hydrolase family 31 TIM barrel" evidence="3">
    <location>
        <begin position="230"/>
        <end position="564"/>
    </location>
</feature>
<protein>
    <recommendedName>
        <fullName evidence="8">Glycoside hydrolase family 31 protein</fullName>
    </recommendedName>
</protein>
<dbReference type="Gene3D" id="2.60.40.1760">
    <property type="entry name" value="glycosyl hydrolase (family 31)"/>
    <property type="match status" value="1"/>
</dbReference>
<dbReference type="Pfam" id="PF01055">
    <property type="entry name" value="Glyco_hydro_31_2nd"/>
    <property type="match status" value="1"/>
</dbReference>
<comment type="similarity">
    <text evidence="1 2">Belongs to the glycosyl hydrolase 31 family.</text>
</comment>
<name>A0ABR3QJY7_9PLEO</name>
<comment type="caution">
    <text evidence="6">The sequence shown here is derived from an EMBL/GenBank/DDBJ whole genome shotgun (WGS) entry which is preliminary data.</text>
</comment>
<dbReference type="Gene3D" id="3.20.20.80">
    <property type="entry name" value="Glycosidases"/>
    <property type="match status" value="1"/>
</dbReference>
<dbReference type="CDD" id="cd06591">
    <property type="entry name" value="GH31_xylosidase_XylS"/>
    <property type="match status" value="1"/>
</dbReference>
<dbReference type="PANTHER" id="PTHR43863">
    <property type="entry name" value="HYDROLASE, PUTATIVE (AFU_ORTHOLOGUE AFUA_1G03140)-RELATED"/>
    <property type="match status" value="1"/>
</dbReference>
<dbReference type="SUPFAM" id="SSF51011">
    <property type="entry name" value="Glycosyl hydrolase domain"/>
    <property type="match status" value="1"/>
</dbReference>
<evidence type="ECO:0000313" key="6">
    <source>
        <dbReference type="EMBL" id="KAL1592462.1"/>
    </source>
</evidence>
<feature type="domain" description="Glycoside hydrolase family 31 N-terminal" evidence="4">
    <location>
        <begin position="20"/>
        <end position="184"/>
    </location>
</feature>
<gene>
    <name evidence="6" type="ORF">SLS59_009695</name>
</gene>
<dbReference type="InterPro" id="IPR000322">
    <property type="entry name" value="Glyco_hydro_31_TIM"/>
</dbReference>
<dbReference type="SUPFAM" id="SSF74650">
    <property type="entry name" value="Galactose mutarotase-like"/>
    <property type="match status" value="1"/>
</dbReference>
<proteinExistence type="inferred from homology"/>
<dbReference type="Proteomes" id="UP001521222">
    <property type="component" value="Unassembled WGS sequence"/>
</dbReference>
<dbReference type="SUPFAM" id="SSF51445">
    <property type="entry name" value="(Trans)glycosidases"/>
    <property type="match status" value="1"/>
</dbReference>
<evidence type="ECO:0000259" key="4">
    <source>
        <dbReference type="Pfam" id="PF13802"/>
    </source>
</evidence>
<evidence type="ECO:0000256" key="1">
    <source>
        <dbReference type="ARBA" id="ARBA00007806"/>
    </source>
</evidence>
<keyword evidence="2" id="KW-0326">Glycosidase</keyword>
<reference evidence="6 7" key="1">
    <citation type="submission" date="2024-02" db="EMBL/GenBank/DDBJ databases">
        <title>De novo assembly and annotation of 12 fungi associated with fruit tree decline syndrome in Ontario, Canada.</title>
        <authorList>
            <person name="Sulman M."/>
            <person name="Ellouze W."/>
            <person name="Ilyukhin E."/>
        </authorList>
    </citation>
    <scope>NUCLEOTIDE SEQUENCE [LARGE SCALE GENOMIC DNA]</scope>
    <source>
        <strain evidence="6 7">M97-236</strain>
    </source>
</reference>
<dbReference type="EMBL" id="JAKIXB020000046">
    <property type="protein sequence ID" value="KAL1592462.1"/>
    <property type="molecule type" value="Genomic_DNA"/>
</dbReference>
<dbReference type="CDD" id="cd14752">
    <property type="entry name" value="GH31_N"/>
    <property type="match status" value="1"/>
</dbReference>
<dbReference type="InterPro" id="IPR048395">
    <property type="entry name" value="Glyco_hydro_31_C"/>
</dbReference>
<dbReference type="Pfam" id="PF13802">
    <property type="entry name" value="Gal_mutarotas_2"/>
    <property type="match status" value="1"/>
</dbReference>
<accession>A0ABR3QJY7</accession>
<organism evidence="6 7">
    <name type="scientific">Nothophoma quercina</name>
    <dbReference type="NCBI Taxonomy" id="749835"/>
    <lineage>
        <taxon>Eukaryota</taxon>
        <taxon>Fungi</taxon>
        <taxon>Dikarya</taxon>
        <taxon>Ascomycota</taxon>
        <taxon>Pezizomycotina</taxon>
        <taxon>Dothideomycetes</taxon>
        <taxon>Pleosporomycetidae</taxon>
        <taxon>Pleosporales</taxon>
        <taxon>Pleosporineae</taxon>
        <taxon>Didymellaceae</taxon>
        <taxon>Nothophoma</taxon>
    </lineage>
</organism>
<evidence type="ECO:0008006" key="8">
    <source>
        <dbReference type="Google" id="ProtNLM"/>
    </source>
</evidence>
<evidence type="ECO:0000256" key="2">
    <source>
        <dbReference type="RuleBase" id="RU361185"/>
    </source>
</evidence>
<dbReference type="Gene3D" id="2.60.40.1180">
    <property type="entry name" value="Golgi alpha-mannosidase II"/>
    <property type="match status" value="1"/>
</dbReference>
<dbReference type="InterPro" id="IPR017853">
    <property type="entry name" value="GH"/>
</dbReference>
<evidence type="ECO:0000313" key="7">
    <source>
        <dbReference type="Proteomes" id="UP001521222"/>
    </source>
</evidence>